<dbReference type="EMBL" id="HG805845">
    <property type="protein sequence ID" value="CDW53244.1"/>
    <property type="molecule type" value="Genomic_DNA"/>
</dbReference>
<feature type="region of interest" description="Disordered" evidence="1">
    <location>
        <begin position="14"/>
        <end position="37"/>
    </location>
</feature>
<keyword evidence="3" id="KW-1185">Reference proteome</keyword>
<organism evidence="2 3">
    <name type="scientific">Trichuris trichiura</name>
    <name type="common">Whipworm</name>
    <name type="synonym">Trichocephalus trichiurus</name>
    <dbReference type="NCBI Taxonomy" id="36087"/>
    <lineage>
        <taxon>Eukaryota</taxon>
        <taxon>Metazoa</taxon>
        <taxon>Ecdysozoa</taxon>
        <taxon>Nematoda</taxon>
        <taxon>Enoplea</taxon>
        <taxon>Dorylaimia</taxon>
        <taxon>Trichinellida</taxon>
        <taxon>Trichuridae</taxon>
        <taxon>Trichuris</taxon>
    </lineage>
</organism>
<dbReference type="Proteomes" id="UP000030665">
    <property type="component" value="Unassembled WGS sequence"/>
</dbReference>
<feature type="region of interest" description="Disordered" evidence="1">
    <location>
        <begin position="215"/>
        <end position="251"/>
    </location>
</feature>
<dbReference type="OrthoDB" id="6257037at2759"/>
<accession>A0A077YZS0</accession>
<gene>
    <name evidence="2" type="ORF">TTRE_0000150801</name>
</gene>
<name>A0A077YZS0_TRITR</name>
<feature type="compositionally biased region" description="Polar residues" evidence="1">
    <location>
        <begin position="219"/>
        <end position="234"/>
    </location>
</feature>
<feature type="compositionally biased region" description="Basic residues" evidence="1">
    <location>
        <begin position="24"/>
        <end position="37"/>
    </location>
</feature>
<evidence type="ECO:0000313" key="3">
    <source>
        <dbReference type="Proteomes" id="UP000030665"/>
    </source>
</evidence>
<reference evidence="2" key="1">
    <citation type="submission" date="2014-01" db="EMBL/GenBank/DDBJ databases">
        <authorList>
            <person name="Aslett M."/>
        </authorList>
    </citation>
    <scope>NUCLEOTIDE SEQUENCE</scope>
</reference>
<dbReference type="AlphaFoldDB" id="A0A077YZS0"/>
<sequence>MQLRSLVSRASRLTDDVNLSPPRRSLRSSSRGKRKKNILNVEENLAATNSPDIAADRAVDQPNDDHVLLLARNLVSLVANQQAPVLTSLTAAQILEAIIEDRTLIDKIRESIDRKHKCTKRVLRPRTEKQAASVPAVSKSSDEATSFHRTSRDCRKYVKFLLSDRLFEEEPNDPDFVDYNLAPSEVSSSPSEVEFSEEFWHNCEQNLESLADSIEMDEPTSTSPSNPNRRSLNENNDDSDAQALVSSVSPQQNRVLECSNDVFVTPTEPSLLPFVEPREGERFGPFSEFFEDEEPRSSKAGLTTANFANMQPDAETLSSQVFNSQAGEPETIDVTAGLEGIQVPYDQSYSTNSSVSLISQNQLFVVSNTAQAPTNLLVLQNLNYIDLSQKNYNVDLQEAPPPQDAPPQAVITQANDCSFDPPTLCEMTVKPKVLKFKEIAKFLHLAPIDPQNSREFAWLRVLPVPNSDGGETVSSSAARCEMPKEAKFRVSITEIGEKMFAEQMRQHVQMLLQSYLLCFHVTKSSYVIGDAMVMLLGLRKLKHSGGICFRFDPWKNLENAFNDMSAKFSFSGKCIEGFPTELIEHISRSRSFLYVELLPNMLNCATSSRVSNFVPGENELAAMCFLLLRKFFATFNLCRMIKKFALPYRSNNEISQHLCNMGGAVARSSTVKEVHTCVNWEYVLTGNLKPCYHSTTVLDERSLFERWPGCSLTPWLEVDHALTKAYDATALIL</sequence>
<evidence type="ECO:0000313" key="2">
    <source>
        <dbReference type="EMBL" id="CDW53244.1"/>
    </source>
</evidence>
<evidence type="ECO:0000256" key="1">
    <source>
        <dbReference type="SAM" id="MobiDB-lite"/>
    </source>
</evidence>
<reference evidence="2" key="2">
    <citation type="submission" date="2014-03" db="EMBL/GenBank/DDBJ databases">
        <title>The whipworm genome and dual-species transcriptomics of an intimate host-pathogen interaction.</title>
        <authorList>
            <person name="Foth B.J."/>
            <person name="Tsai I.J."/>
            <person name="Reid A.J."/>
            <person name="Bancroft A.J."/>
            <person name="Nichol S."/>
            <person name="Tracey A."/>
            <person name="Holroyd N."/>
            <person name="Cotton J.A."/>
            <person name="Stanley E.J."/>
            <person name="Zarowiecki M."/>
            <person name="Liu J.Z."/>
            <person name="Huckvale T."/>
            <person name="Cooper P.J."/>
            <person name="Grencis R.K."/>
            <person name="Berriman M."/>
        </authorList>
    </citation>
    <scope>NUCLEOTIDE SEQUENCE [LARGE SCALE GENOMIC DNA]</scope>
</reference>
<protein>
    <submittedName>
        <fullName evidence="2">Uncharacterized protein</fullName>
    </submittedName>
</protein>
<proteinExistence type="predicted"/>